<name>A0A9D1FPT3_9FIRM</name>
<comment type="caution">
    <text evidence="2">The sequence shown here is derived from an EMBL/GenBank/DDBJ whole genome shotgun (WGS) entry which is preliminary data.</text>
</comment>
<gene>
    <name evidence="2" type="ORF">IAB51_12665</name>
</gene>
<dbReference type="CDD" id="cd04301">
    <property type="entry name" value="NAT_SF"/>
    <property type="match status" value="1"/>
</dbReference>
<organism evidence="2 3">
    <name type="scientific">Candidatus Merdivicinus excrementipullorum</name>
    <dbReference type="NCBI Taxonomy" id="2840867"/>
    <lineage>
        <taxon>Bacteria</taxon>
        <taxon>Bacillati</taxon>
        <taxon>Bacillota</taxon>
        <taxon>Clostridia</taxon>
        <taxon>Eubacteriales</taxon>
        <taxon>Oscillospiraceae</taxon>
        <taxon>Oscillospiraceae incertae sedis</taxon>
        <taxon>Candidatus Merdivicinus</taxon>
    </lineage>
</organism>
<dbReference type="InterPro" id="IPR000182">
    <property type="entry name" value="GNAT_dom"/>
</dbReference>
<dbReference type="Gene3D" id="3.40.630.30">
    <property type="match status" value="1"/>
</dbReference>
<feature type="domain" description="N-acetyltransferase" evidence="1">
    <location>
        <begin position="3"/>
        <end position="163"/>
    </location>
</feature>
<evidence type="ECO:0000313" key="2">
    <source>
        <dbReference type="EMBL" id="HIS77629.1"/>
    </source>
</evidence>
<dbReference type="PROSITE" id="PS51186">
    <property type="entry name" value="GNAT"/>
    <property type="match status" value="1"/>
</dbReference>
<dbReference type="GO" id="GO:0030649">
    <property type="term" value="P:aminoglycoside antibiotic catabolic process"/>
    <property type="evidence" value="ECO:0007669"/>
    <property type="project" value="TreeGrafter"/>
</dbReference>
<reference evidence="2" key="2">
    <citation type="journal article" date="2021" name="PeerJ">
        <title>Extensive microbial diversity within the chicken gut microbiome revealed by metagenomics and culture.</title>
        <authorList>
            <person name="Gilroy R."/>
            <person name="Ravi A."/>
            <person name="Getino M."/>
            <person name="Pursley I."/>
            <person name="Horton D.L."/>
            <person name="Alikhan N.F."/>
            <person name="Baker D."/>
            <person name="Gharbi K."/>
            <person name="Hall N."/>
            <person name="Watson M."/>
            <person name="Adriaenssens E.M."/>
            <person name="Foster-Nyarko E."/>
            <person name="Jarju S."/>
            <person name="Secka A."/>
            <person name="Antonio M."/>
            <person name="Oren A."/>
            <person name="Chaudhuri R.R."/>
            <person name="La Ragione R."/>
            <person name="Hildebrand F."/>
            <person name="Pallen M.J."/>
        </authorList>
    </citation>
    <scope>NUCLEOTIDE SEQUENCE</scope>
    <source>
        <strain evidence="2">CHK199-13235</strain>
    </source>
</reference>
<dbReference type="PANTHER" id="PTHR37817">
    <property type="entry name" value="N-ACETYLTRANSFERASE EIS"/>
    <property type="match status" value="1"/>
</dbReference>
<evidence type="ECO:0000313" key="3">
    <source>
        <dbReference type="Proteomes" id="UP000824002"/>
    </source>
</evidence>
<sequence>MAVEYRKATAEEYADLIDFGNMVFKIDFAALLPKLYKDHPELAQCHYLALEDGKIKAMVGSFPLSFTVDGQEVKAYGIGTVSVHPYSRGKGYMKELMKRAVADAKAEGADLMCLGGQRQRYEYFGFAKACQQRSFTLTPTNRRHWKHISTKGVEVLPLSENAEYTAQCWKLHQSQPIHANRPLEQFAEICRSWSCEPFVIRKDGEFLGYVILNQEKTAAAELLLNDWQDVLAVLFALSEKSGKEITFTPFYTQKELIRALCLVAEDGRAEDGEMFQALDFPRMLELFLGLKGKRAGLLDGSLALEIPGEGKWRVTVEGGQVSVRETADPADWSLDAVRMQNRVFGIGNLWQYDTPLENSWFPIPLELPNHDMT</sequence>
<proteinExistence type="predicted"/>
<evidence type="ECO:0000259" key="1">
    <source>
        <dbReference type="PROSITE" id="PS51186"/>
    </source>
</evidence>
<dbReference type="EMBL" id="DVJP01000082">
    <property type="protein sequence ID" value="HIS77629.1"/>
    <property type="molecule type" value="Genomic_DNA"/>
</dbReference>
<protein>
    <submittedName>
        <fullName evidence="2">GNAT family N-acetyltransferase</fullName>
    </submittedName>
</protein>
<dbReference type="InterPro" id="IPR051554">
    <property type="entry name" value="Acetyltransferase_Eis"/>
</dbReference>
<dbReference type="GO" id="GO:0034069">
    <property type="term" value="F:aminoglycoside N-acetyltransferase activity"/>
    <property type="evidence" value="ECO:0007669"/>
    <property type="project" value="TreeGrafter"/>
</dbReference>
<reference evidence="2" key="1">
    <citation type="submission" date="2020-10" db="EMBL/GenBank/DDBJ databases">
        <authorList>
            <person name="Gilroy R."/>
        </authorList>
    </citation>
    <scope>NUCLEOTIDE SEQUENCE</scope>
    <source>
        <strain evidence="2">CHK199-13235</strain>
    </source>
</reference>
<dbReference type="InterPro" id="IPR016181">
    <property type="entry name" value="Acyl_CoA_acyltransferase"/>
</dbReference>
<dbReference type="AlphaFoldDB" id="A0A9D1FPT3"/>
<accession>A0A9D1FPT3</accession>
<dbReference type="Pfam" id="PF13527">
    <property type="entry name" value="Acetyltransf_9"/>
    <property type="match status" value="1"/>
</dbReference>
<dbReference type="PANTHER" id="PTHR37817:SF1">
    <property type="entry name" value="N-ACETYLTRANSFERASE EIS"/>
    <property type="match status" value="1"/>
</dbReference>
<dbReference type="Proteomes" id="UP000824002">
    <property type="component" value="Unassembled WGS sequence"/>
</dbReference>
<dbReference type="SUPFAM" id="SSF55729">
    <property type="entry name" value="Acyl-CoA N-acyltransferases (Nat)"/>
    <property type="match status" value="1"/>
</dbReference>